<reference evidence="2" key="1">
    <citation type="submission" date="2023-08" db="EMBL/GenBank/DDBJ databases">
        <authorList>
            <person name="Chen Y."/>
            <person name="Shah S."/>
            <person name="Dougan E. K."/>
            <person name="Thang M."/>
            <person name="Chan C."/>
        </authorList>
    </citation>
    <scope>NUCLEOTIDE SEQUENCE</scope>
</reference>
<evidence type="ECO:0000256" key="1">
    <source>
        <dbReference type="SAM" id="MobiDB-lite"/>
    </source>
</evidence>
<dbReference type="AlphaFoldDB" id="A0AA36J8J3"/>
<keyword evidence="3" id="KW-1185">Reference proteome</keyword>
<dbReference type="Proteomes" id="UP001178507">
    <property type="component" value="Unassembled WGS sequence"/>
</dbReference>
<proteinExistence type="predicted"/>
<gene>
    <name evidence="2" type="ORF">EVOR1521_LOCUS24713</name>
</gene>
<feature type="region of interest" description="Disordered" evidence="1">
    <location>
        <begin position="29"/>
        <end position="51"/>
    </location>
</feature>
<protein>
    <submittedName>
        <fullName evidence="2">Uncharacterized protein</fullName>
    </submittedName>
</protein>
<feature type="non-terminal residue" evidence="2">
    <location>
        <position position="1"/>
    </location>
</feature>
<evidence type="ECO:0000313" key="3">
    <source>
        <dbReference type="Proteomes" id="UP001178507"/>
    </source>
</evidence>
<comment type="caution">
    <text evidence="2">The sequence shown here is derived from an EMBL/GenBank/DDBJ whole genome shotgun (WGS) entry which is preliminary data.</text>
</comment>
<organism evidence="2 3">
    <name type="scientific">Effrenium voratum</name>
    <dbReference type="NCBI Taxonomy" id="2562239"/>
    <lineage>
        <taxon>Eukaryota</taxon>
        <taxon>Sar</taxon>
        <taxon>Alveolata</taxon>
        <taxon>Dinophyceae</taxon>
        <taxon>Suessiales</taxon>
        <taxon>Symbiodiniaceae</taxon>
        <taxon>Effrenium</taxon>
    </lineage>
</organism>
<feature type="compositionally biased region" description="Basic and acidic residues" evidence="1">
    <location>
        <begin position="35"/>
        <end position="51"/>
    </location>
</feature>
<sequence>CVHRSPPEDGASAGGVFSWAVEPANLSEDEGFEVSLRDEPGPRDTKQEKQEDLERLGSDFVLSFRRAEGGWRFTAGTRSRLVCGAQKTVSDAFGSKAGRQMFWAACLEGSDGKHYVLVGTVPGMLSEHFFVAKVRWGGLGWAGQGWAGLGWGSTNLGVVTDY</sequence>
<accession>A0AA36J8J3</accession>
<name>A0AA36J8J3_9DINO</name>
<dbReference type="EMBL" id="CAUJNA010003422">
    <property type="protein sequence ID" value="CAJ1401598.1"/>
    <property type="molecule type" value="Genomic_DNA"/>
</dbReference>
<evidence type="ECO:0000313" key="2">
    <source>
        <dbReference type="EMBL" id="CAJ1401598.1"/>
    </source>
</evidence>